<dbReference type="PANTHER" id="PTHR42852:SF6">
    <property type="entry name" value="THIOL:DISULFIDE INTERCHANGE PROTEIN DSBE"/>
    <property type="match status" value="1"/>
</dbReference>
<dbReference type="GO" id="GO:0017004">
    <property type="term" value="P:cytochrome complex assembly"/>
    <property type="evidence" value="ECO:0007669"/>
    <property type="project" value="UniProtKB-KW"/>
</dbReference>
<proteinExistence type="predicted"/>
<evidence type="ECO:0000259" key="5">
    <source>
        <dbReference type="Pfam" id="PF00578"/>
    </source>
</evidence>
<dbReference type="InterPro" id="IPR050553">
    <property type="entry name" value="Thioredoxin_ResA/DsbE_sf"/>
</dbReference>
<dbReference type="AlphaFoldDB" id="X1FL78"/>
<feature type="non-terminal residue" evidence="6">
    <location>
        <position position="1"/>
    </location>
</feature>
<accession>X1FL78</accession>
<dbReference type="EMBL" id="BARU01011789">
    <property type="protein sequence ID" value="GAH33285.1"/>
    <property type="molecule type" value="Genomic_DNA"/>
</dbReference>
<dbReference type="PANTHER" id="PTHR42852">
    <property type="entry name" value="THIOL:DISULFIDE INTERCHANGE PROTEIN DSBE"/>
    <property type="match status" value="1"/>
</dbReference>
<keyword evidence="3" id="KW-1015">Disulfide bond</keyword>
<keyword evidence="4" id="KW-0676">Redox-active center</keyword>
<evidence type="ECO:0000256" key="2">
    <source>
        <dbReference type="ARBA" id="ARBA00022748"/>
    </source>
</evidence>
<dbReference type="SUPFAM" id="SSF52833">
    <property type="entry name" value="Thioredoxin-like"/>
    <property type="match status" value="1"/>
</dbReference>
<reference evidence="6" key="1">
    <citation type="journal article" date="2014" name="Front. Microbiol.">
        <title>High frequency of phylogenetically diverse reductive dehalogenase-homologous genes in deep subseafloor sedimentary metagenomes.</title>
        <authorList>
            <person name="Kawai M."/>
            <person name="Futagami T."/>
            <person name="Toyoda A."/>
            <person name="Takaki Y."/>
            <person name="Nishi S."/>
            <person name="Hori S."/>
            <person name="Arai W."/>
            <person name="Tsubouchi T."/>
            <person name="Morono Y."/>
            <person name="Uchiyama I."/>
            <person name="Ito T."/>
            <person name="Fujiyama A."/>
            <person name="Inagaki F."/>
            <person name="Takami H."/>
        </authorList>
    </citation>
    <scope>NUCLEOTIDE SEQUENCE</scope>
    <source>
        <strain evidence="6">Expedition CK06-06</strain>
    </source>
</reference>
<dbReference type="Pfam" id="PF00578">
    <property type="entry name" value="AhpC-TSA"/>
    <property type="match status" value="1"/>
</dbReference>
<dbReference type="InterPro" id="IPR000866">
    <property type="entry name" value="AhpC/TSA"/>
</dbReference>
<comment type="subcellular location">
    <subcellularLocation>
        <location evidence="1">Cell envelope</location>
    </subcellularLocation>
</comment>
<evidence type="ECO:0000256" key="4">
    <source>
        <dbReference type="ARBA" id="ARBA00023284"/>
    </source>
</evidence>
<keyword evidence="2" id="KW-0201">Cytochrome c-type biogenesis</keyword>
<gene>
    <name evidence="6" type="ORF">S03H2_22013</name>
</gene>
<evidence type="ECO:0000313" key="6">
    <source>
        <dbReference type="EMBL" id="GAH33285.1"/>
    </source>
</evidence>
<evidence type="ECO:0000256" key="1">
    <source>
        <dbReference type="ARBA" id="ARBA00004196"/>
    </source>
</evidence>
<dbReference type="Gene3D" id="3.40.30.10">
    <property type="entry name" value="Glutaredoxin"/>
    <property type="match status" value="1"/>
</dbReference>
<feature type="domain" description="Alkyl hydroperoxide reductase subunit C/ Thiol specific antioxidant" evidence="5">
    <location>
        <begin position="1"/>
        <end position="98"/>
    </location>
</feature>
<name>X1FL78_9ZZZZ</name>
<dbReference type="GO" id="GO:0030313">
    <property type="term" value="C:cell envelope"/>
    <property type="evidence" value="ECO:0007669"/>
    <property type="project" value="UniProtKB-SubCell"/>
</dbReference>
<evidence type="ECO:0000256" key="3">
    <source>
        <dbReference type="ARBA" id="ARBA00023157"/>
    </source>
</evidence>
<comment type="caution">
    <text evidence="6">The sequence shown here is derived from an EMBL/GenBank/DDBJ whole genome shotgun (WGS) entry which is preliminary data.</text>
</comment>
<dbReference type="InterPro" id="IPR036249">
    <property type="entry name" value="Thioredoxin-like_sf"/>
</dbReference>
<protein>
    <recommendedName>
        <fullName evidence="5">Alkyl hydroperoxide reductase subunit C/ Thiol specific antioxidant domain-containing protein</fullName>
    </recommendedName>
</protein>
<dbReference type="CDD" id="cd02966">
    <property type="entry name" value="TlpA_like_family"/>
    <property type="match status" value="1"/>
</dbReference>
<sequence>CIPCRAAMPYMDKIYEKYRAKEGQAKGGLELLGIAIDTRGSRVVKPFFKRATISYRMLADPTTGSDEDLIRTAKKMKSSYKVQEIPVVFLIDAKGTIDTFIVVHSHPKETHLVEQSEDRSQRTCCPAERSLCENHPYQEQN</sequence>
<dbReference type="GO" id="GO:0016491">
    <property type="term" value="F:oxidoreductase activity"/>
    <property type="evidence" value="ECO:0007669"/>
    <property type="project" value="InterPro"/>
</dbReference>
<organism evidence="6">
    <name type="scientific">marine sediment metagenome</name>
    <dbReference type="NCBI Taxonomy" id="412755"/>
    <lineage>
        <taxon>unclassified sequences</taxon>
        <taxon>metagenomes</taxon>
        <taxon>ecological metagenomes</taxon>
    </lineage>
</organism>
<dbReference type="GO" id="GO:0016209">
    <property type="term" value="F:antioxidant activity"/>
    <property type="evidence" value="ECO:0007669"/>
    <property type="project" value="InterPro"/>
</dbReference>